<protein>
    <submittedName>
        <fullName evidence="2">Uncharacterized protein</fullName>
    </submittedName>
</protein>
<comment type="caution">
    <text evidence="2">The sequence shown here is derived from an EMBL/GenBank/DDBJ whole genome shotgun (WGS) entry which is preliminary data.</text>
</comment>
<dbReference type="AlphaFoldDB" id="A0A0F9LKJ5"/>
<reference evidence="2" key="1">
    <citation type="journal article" date="2015" name="Nature">
        <title>Complex archaea that bridge the gap between prokaryotes and eukaryotes.</title>
        <authorList>
            <person name="Spang A."/>
            <person name="Saw J.H."/>
            <person name="Jorgensen S.L."/>
            <person name="Zaremba-Niedzwiedzka K."/>
            <person name="Martijn J."/>
            <person name="Lind A.E."/>
            <person name="van Eijk R."/>
            <person name="Schleper C."/>
            <person name="Guy L."/>
            <person name="Ettema T.J."/>
        </authorList>
    </citation>
    <scope>NUCLEOTIDE SEQUENCE</scope>
</reference>
<sequence length="99" mass="10758">MKFYAPYKTFRAKIGGRVLLFPHGVRNVAEDNLEEIKAIKSIPIELGEIRDLSGEVVNQPPKPAPKTKPTPKAKPTATSGESKPKAKAKPKAEPQTEPG</sequence>
<name>A0A0F9LKJ5_9ZZZZ</name>
<accession>A0A0F9LKJ5</accession>
<evidence type="ECO:0000256" key="1">
    <source>
        <dbReference type="SAM" id="MobiDB-lite"/>
    </source>
</evidence>
<organism evidence="2">
    <name type="scientific">marine sediment metagenome</name>
    <dbReference type="NCBI Taxonomy" id="412755"/>
    <lineage>
        <taxon>unclassified sequences</taxon>
        <taxon>metagenomes</taxon>
        <taxon>ecological metagenomes</taxon>
    </lineage>
</organism>
<dbReference type="EMBL" id="LAZR01007062">
    <property type="protein sequence ID" value="KKM87726.1"/>
    <property type="molecule type" value="Genomic_DNA"/>
</dbReference>
<feature type="compositionally biased region" description="Basic and acidic residues" evidence="1">
    <location>
        <begin position="90"/>
        <end position="99"/>
    </location>
</feature>
<gene>
    <name evidence="2" type="ORF">LCGC14_1266020</name>
</gene>
<evidence type="ECO:0000313" key="2">
    <source>
        <dbReference type="EMBL" id="KKM87726.1"/>
    </source>
</evidence>
<proteinExistence type="predicted"/>
<feature type="region of interest" description="Disordered" evidence="1">
    <location>
        <begin position="53"/>
        <end position="99"/>
    </location>
</feature>